<sequence>MRSTERFPLFDAAAGAPFCLAAGAAGDAYSSSDDMASVDKDRAERVRNAARSWRRVAKLASLGDTQARRQTGTRGSLIARPTS</sequence>
<proteinExistence type="predicted"/>
<evidence type="ECO:0000256" key="1">
    <source>
        <dbReference type="SAM" id="MobiDB-lite"/>
    </source>
</evidence>
<reference evidence="2" key="1">
    <citation type="submission" date="2019-12" db="EMBL/GenBank/DDBJ databases">
        <title>An insight into the sialome of adult female Ixodes ricinus ticks feeding for 6 days.</title>
        <authorList>
            <person name="Perner J."/>
            <person name="Ribeiro J.M.C."/>
        </authorList>
    </citation>
    <scope>NUCLEOTIDE SEQUENCE</scope>
    <source>
        <strain evidence="2">Semi-engorged</strain>
        <tissue evidence="2">Salivary glands</tissue>
    </source>
</reference>
<protein>
    <submittedName>
        <fullName evidence="2">Putative secreted protein</fullName>
    </submittedName>
</protein>
<dbReference type="AlphaFoldDB" id="A0A6B0U7Q0"/>
<accession>A0A6B0U7Q0</accession>
<evidence type="ECO:0000313" key="2">
    <source>
        <dbReference type="EMBL" id="MXU84864.1"/>
    </source>
</evidence>
<organism evidence="2">
    <name type="scientific">Ixodes ricinus</name>
    <name type="common">Common tick</name>
    <name type="synonym">Acarus ricinus</name>
    <dbReference type="NCBI Taxonomy" id="34613"/>
    <lineage>
        <taxon>Eukaryota</taxon>
        <taxon>Metazoa</taxon>
        <taxon>Ecdysozoa</taxon>
        <taxon>Arthropoda</taxon>
        <taxon>Chelicerata</taxon>
        <taxon>Arachnida</taxon>
        <taxon>Acari</taxon>
        <taxon>Parasitiformes</taxon>
        <taxon>Ixodida</taxon>
        <taxon>Ixodoidea</taxon>
        <taxon>Ixodidae</taxon>
        <taxon>Ixodinae</taxon>
        <taxon>Ixodes</taxon>
    </lineage>
</organism>
<feature type="region of interest" description="Disordered" evidence="1">
    <location>
        <begin position="64"/>
        <end position="83"/>
    </location>
</feature>
<name>A0A6B0U7Q0_IXORI</name>
<dbReference type="EMBL" id="GIFC01002781">
    <property type="protein sequence ID" value="MXU84864.1"/>
    <property type="molecule type" value="Transcribed_RNA"/>
</dbReference>